<dbReference type="InterPro" id="IPR000836">
    <property type="entry name" value="PRTase_dom"/>
</dbReference>
<keyword evidence="6" id="KW-0963">Cytoplasm</keyword>
<dbReference type="EMBL" id="UINC01002366">
    <property type="protein sequence ID" value="SUZ95912.1"/>
    <property type="molecule type" value="Genomic_DNA"/>
</dbReference>
<dbReference type="FunFam" id="3.40.50.2020:FF:000006">
    <property type="entry name" value="Hypoxanthine phosphoribosyltransferase"/>
    <property type="match status" value="1"/>
</dbReference>
<proteinExistence type="inferred from homology"/>
<sequence>MSTDSSTEKQMDIPTKEVLISSSDINQRVQQLGREISEDYQGRELHLVGVLNGAFVFLADLVRQIDIPCQICFLQASSYKNQKVSTGEVTLMHNLDLSRKDVLVVEDIFDTGLTLKYIMEDLEQQKPKSLEACALLNKQIPDKVPIAVKYIGFNIEDRFVVGYGLDFAEHYREIPHIACLD</sequence>
<keyword evidence="11" id="KW-0547">Nucleotide-binding</keyword>
<dbReference type="InterPro" id="IPR005904">
    <property type="entry name" value="Hxn_phspho_trans"/>
</dbReference>
<evidence type="ECO:0000256" key="7">
    <source>
        <dbReference type="ARBA" id="ARBA00022676"/>
    </source>
</evidence>
<comment type="cofactor">
    <cofactor evidence="1">
        <name>Mg(2+)</name>
        <dbReference type="ChEBI" id="CHEBI:18420"/>
    </cofactor>
</comment>
<comment type="pathway">
    <text evidence="3">Purine metabolism; IMP biosynthesis via salvage pathway; IMP from hypoxanthine: step 1/1.</text>
</comment>
<evidence type="ECO:0000256" key="12">
    <source>
        <dbReference type="ARBA" id="ARBA00022842"/>
    </source>
</evidence>
<dbReference type="GO" id="GO:0000287">
    <property type="term" value="F:magnesium ion binding"/>
    <property type="evidence" value="ECO:0007669"/>
    <property type="project" value="TreeGrafter"/>
</dbReference>
<reference evidence="14" key="1">
    <citation type="submission" date="2018-05" db="EMBL/GenBank/DDBJ databases">
        <authorList>
            <person name="Lanie J.A."/>
            <person name="Ng W.-L."/>
            <person name="Kazmierczak K.M."/>
            <person name="Andrzejewski T.M."/>
            <person name="Davidsen T.M."/>
            <person name="Wayne K.J."/>
            <person name="Tettelin H."/>
            <person name="Glass J.I."/>
            <person name="Rusch D."/>
            <person name="Podicherti R."/>
            <person name="Tsui H.-C.T."/>
            <person name="Winkler M.E."/>
        </authorList>
    </citation>
    <scope>NUCLEOTIDE SEQUENCE</scope>
</reference>
<evidence type="ECO:0000256" key="2">
    <source>
        <dbReference type="ARBA" id="ARBA00004496"/>
    </source>
</evidence>
<keyword evidence="10" id="KW-0660">Purine salvage</keyword>
<dbReference type="SUPFAM" id="SSF53271">
    <property type="entry name" value="PRTase-like"/>
    <property type="match status" value="1"/>
</dbReference>
<dbReference type="GO" id="GO:0004422">
    <property type="term" value="F:hypoxanthine phosphoribosyltransferase activity"/>
    <property type="evidence" value="ECO:0007669"/>
    <property type="project" value="InterPro"/>
</dbReference>
<evidence type="ECO:0000256" key="10">
    <source>
        <dbReference type="ARBA" id="ARBA00022726"/>
    </source>
</evidence>
<dbReference type="GO" id="GO:0000166">
    <property type="term" value="F:nucleotide binding"/>
    <property type="evidence" value="ECO:0007669"/>
    <property type="project" value="UniProtKB-KW"/>
</dbReference>
<dbReference type="GO" id="GO:0006178">
    <property type="term" value="P:guanine salvage"/>
    <property type="evidence" value="ECO:0007669"/>
    <property type="project" value="TreeGrafter"/>
</dbReference>
<dbReference type="AlphaFoldDB" id="A0A381RVM5"/>
<evidence type="ECO:0000256" key="1">
    <source>
        <dbReference type="ARBA" id="ARBA00001946"/>
    </source>
</evidence>
<evidence type="ECO:0000256" key="11">
    <source>
        <dbReference type="ARBA" id="ARBA00022741"/>
    </source>
</evidence>
<comment type="similarity">
    <text evidence="4">Belongs to the purine/pyrimidine phosphoribosyltransferase family.</text>
</comment>
<feature type="domain" description="Phosphoribosyltransferase" evidence="13">
    <location>
        <begin position="25"/>
        <end position="167"/>
    </location>
</feature>
<keyword evidence="7" id="KW-0328">Glycosyltransferase</keyword>
<evidence type="ECO:0000256" key="5">
    <source>
        <dbReference type="ARBA" id="ARBA00011895"/>
    </source>
</evidence>
<evidence type="ECO:0000313" key="14">
    <source>
        <dbReference type="EMBL" id="SUZ95912.1"/>
    </source>
</evidence>
<dbReference type="GO" id="GO:0032264">
    <property type="term" value="P:IMP salvage"/>
    <property type="evidence" value="ECO:0007669"/>
    <property type="project" value="TreeGrafter"/>
</dbReference>
<dbReference type="GO" id="GO:0032263">
    <property type="term" value="P:GMP salvage"/>
    <property type="evidence" value="ECO:0007669"/>
    <property type="project" value="TreeGrafter"/>
</dbReference>
<dbReference type="PANTHER" id="PTHR43340:SF1">
    <property type="entry name" value="HYPOXANTHINE PHOSPHORIBOSYLTRANSFERASE"/>
    <property type="match status" value="1"/>
</dbReference>
<dbReference type="NCBIfam" id="TIGR01203">
    <property type="entry name" value="HGPRTase"/>
    <property type="match status" value="1"/>
</dbReference>
<dbReference type="GO" id="GO:0006166">
    <property type="term" value="P:purine ribonucleoside salvage"/>
    <property type="evidence" value="ECO:0007669"/>
    <property type="project" value="UniProtKB-KW"/>
</dbReference>
<protein>
    <recommendedName>
        <fullName evidence="5">hypoxanthine phosphoribosyltransferase</fullName>
        <ecNumber evidence="5">2.4.2.8</ecNumber>
    </recommendedName>
</protein>
<dbReference type="Gene3D" id="3.40.50.2020">
    <property type="match status" value="1"/>
</dbReference>
<name>A0A381RVM5_9ZZZZ</name>
<dbReference type="InterPro" id="IPR029057">
    <property type="entry name" value="PRTase-like"/>
</dbReference>
<keyword evidence="9" id="KW-0479">Metal-binding</keyword>
<comment type="subcellular location">
    <subcellularLocation>
        <location evidence="2">Cytoplasm</location>
    </subcellularLocation>
</comment>
<keyword evidence="8" id="KW-0808">Transferase</keyword>
<evidence type="ECO:0000259" key="13">
    <source>
        <dbReference type="Pfam" id="PF00156"/>
    </source>
</evidence>
<evidence type="ECO:0000256" key="9">
    <source>
        <dbReference type="ARBA" id="ARBA00022723"/>
    </source>
</evidence>
<dbReference type="Pfam" id="PF00156">
    <property type="entry name" value="Pribosyltran"/>
    <property type="match status" value="1"/>
</dbReference>
<evidence type="ECO:0000256" key="6">
    <source>
        <dbReference type="ARBA" id="ARBA00022490"/>
    </source>
</evidence>
<dbReference type="EC" id="2.4.2.8" evidence="5"/>
<dbReference type="InterPro" id="IPR050408">
    <property type="entry name" value="HGPRT"/>
</dbReference>
<evidence type="ECO:0000256" key="8">
    <source>
        <dbReference type="ARBA" id="ARBA00022679"/>
    </source>
</evidence>
<evidence type="ECO:0000256" key="4">
    <source>
        <dbReference type="ARBA" id="ARBA00008391"/>
    </source>
</evidence>
<keyword evidence="12" id="KW-0460">Magnesium</keyword>
<gene>
    <name evidence="14" type="ORF">METZ01_LOCUS48766</name>
</gene>
<evidence type="ECO:0000256" key="3">
    <source>
        <dbReference type="ARBA" id="ARBA00004669"/>
    </source>
</evidence>
<dbReference type="CDD" id="cd06223">
    <property type="entry name" value="PRTases_typeI"/>
    <property type="match status" value="1"/>
</dbReference>
<dbReference type="GO" id="GO:0005829">
    <property type="term" value="C:cytosol"/>
    <property type="evidence" value="ECO:0007669"/>
    <property type="project" value="TreeGrafter"/>
</dbReference>
<dbReference type="GO" id="GO:0046100">
    <property type="term" value="P:hypoxanthine metabolic process"/>
    <property type="evidence" value="ECO:0007669"/>
    <property type="project" value="TreeGrafter"/>
</dbReference>
<organism evidence="14">
    <name type="scientific">marine metagenome</name>
    <dbReference type="NCBI Taxonomy" id="408172"/>
    <lineage>
        <taxon>unclassified sequences</taxon>
        <taxon>metagenomes</taxon>
        <taxon>ecological metagenomes</taxon>
    </lineage>
</organism>
<accession>A0A381RVM5</accession>
<dbReference type="PANTHER" id="PTHR43340">
    <property type="entry name" value="HYPOXANTHINE-GUANINE PHOSPHORIBOSYLTRANSFERASE"/>
    <property type="match status" value="1"/>
</dbReference>